<evidence type="ECO:0000313" key="3">
    <source>
        <dbReference type="EMBL" id="TCZ78215.1"/>
    </source>
</evidence>
<accession>A0A4R4EJ19</accession>
<dbReference type="RefSeq" id="WP_132417652.1">
    <property type="nucleotide sequence ID" value="NZ_SKFG01000006.1"/>
</dbReference>
<dbReference type="OrthoDB" id="1683773at2"/>
<comment type="similarity">
    <text evidence="1">Belongs to the alpha/beta-type SASP family.</text>
</comment>
<dbReference type="Pfam" id="PF00269">
    <property type="entry name" value="SASP"/>
    <property type="match status" value="1"/>
</dbReference>
<name>A0A4R4EJ19_9BACL</name>
<evidence type="ECO:0000256" key="2">
    <source>
        <dbReference type="ARBA" id="ARBA00023125"/>
    </source>
</evidence>
<comment type="caution">
    <text evidence="3">The sequence shown here is derived from an EMBL/GenBank/DDBJ whole genome shotgun (WGS) entry which is preliminary data.</text>
</comment>
<dbReference type="Gene3D" id="6.10.10.80">
    <property type="entry name" value="Small, acid-soluble spore protein, alpha/beta type-like"/>
    <property type="match status" value="1"/>
</dbReference>
<protein>
    <submittedName>
        <fullName evidence="3">Alpha/beta-type small acid-soluble spore protein</fullName>
    </submittedName>
</protein>
<reference evidence="3 4" key="1">
    <citation type="submission" date="2019-03" db="EMBL/GenBank/DDBJ databases">
        <authorList>
            <person name="Kim M.K.M."/>
        </authorList>
    </citation>
    <scope>NUCLEOTIDE SEQUENCE [LARGE SCALE GENOMIC DNA]</scope>
    <source>
        <strain evidence="3 4">18JY21-1</strain>
    </source>
</reference>
<keyword evidence="4" id="KW-1185">Reference proteome</keyword>
<keyword evidence="2" id="KW-0238">DNA-binding</keyword>
<proteinExistence type="inferred from homology"/>
<dbReference type="AlphaFoldDB" id="A0A4R4EJ19"/>
<dbReference type="InterPro" id="IPR018126">
    <property type="entry name" value="SASP_alpha/beta-type_CS"/>
</dbReference>
<gene>
    <name evidence="3" type="ORF">E0485_08820</name>
</gene>
<evidence type="ECO:0000256" key="1">
    <source>
        <dbReference type="ARBA" id="ARBA00005442"/>
    </source>
</evidence>
<sequence>MARRNNRKYVVPGAEQAMQAFKSDVMKSEGYAVNPNRPDDVKFEVAKELGVPLQPEGNGQLTTESAGQIGGKIGGSMVREMIRLAQERLANQEQSE</sequence>
<dbReference type="Proteomes" id="UP000295418">
    <property type="component" value="Unassembled WGS sequence"/>
</dbReference>
<evidence type="ECO:0000313" key="4">
    <source>
        <dbReference type="Proteomes" id="UP000295418"/>
    </source>
</evidence>
<organism evidence="3 4">
    <name type="scientific">Paenibacillus albiflavus</name>
    <dbReference type="NCBI Taxonomy" id="2545760"/>
    <lineage>
        <taxon>Bacteria</taxon>
        <taxon>Bacillati</taxon>
        <taxon>Bacillota</taxon>
        <taxon>Bacilli</taxon>
        <taxon>Bacillales</taxon>
        <taxon>Paenibacillaceae</taxon>
        <taxon>Paenibacillus</taxon>
    </lineage>
</organism>
<dbReference type="PROSITE" id="PS00304">
    <property type="entry name" value="SASP_1"/>
    <property type="match status" value="1"/>
</dbReference>
<dbReference type="GO" id="GO:0003690">
    <property type="term" value="F:double-stranded DNA binding"/>
    <property type="evidence" value="ECO:0007669"/>
    <property type="project" value="InterPro"/>
</dbReference>
<dbReference type="InterPro" id="IPR038300">
    <property type="entry name" value="SASP_sf_alpha/beta"/>
</dbReference>
<dbReference type="GO" id="GO:0006265">
    <property type="term" value="P:DNA topological change"/>
    <property type="evidence" value="ECO:0007669"/>
    <property type="project" value="InterPro"/>
</dbReference>
<dbReference type="EMBL" id="SKFG01000006">
    <property type="protein sequence ID" value="TCZ78215.1"/>
    <property type="molecule type" value="Genomic_DNA"/>
</dbReference>
<dbReference type="InterPro" id="IPR001448">
    <property type="entry name" value="SASP_alpha/beta-type"/>
</dbReference>